<accession>A0A376GHS0</accession>
<protein>
    <submittedName>
        <fullName evidence="2">Uncharacterized protein</fullName>
    </submittedName>
</protein>
<sequence length="142" mass="16545">MPHSASSTMMCSKVRPKSVISYSTVMGFVCFTLLVIRRFISKSCNSFDSIFAPMPVTSRFKSLKRIFPKTISADRIWNFHLPESILMASFIPTILRLHWLGFRTFFSSFKMRNLLLIKVTNFRYGFLQHTSFLLETNSINRK</sequence>
<evidence type="ECO:0000256" key="1">
    <source>
        <dbReference type="SAM" id="Phobius"/>
    </source>
</evidence>
<reference evidence="2 3" key="1">
    <citation type="submission" date="2018-06" db="EMBL/GenBank/DDBJ databases">
        <authorList>
            <consortium name="Pathogen Informatics"/>
            <person name="Doyle S."/>
        </authorList>
    </citation>
    <scope>NUCLEOTIDE SEQUENCE [LARGE SCALE GENOMIC DNA]</scope>
    <source>
        <strain evidence="2 3">NCTC13456</strain>
    </source>
</reference>
<gene>
    <name evidence="2" type="ORF">NCTC13456_02540</name>
</gene>
<evidence type="ECO:0000313" key="3">
    <source>
        <dbReference type="Proteomes" id="UP000254737"/>
    </source>
</evidence>
<dbReference type="STRING" id="343874.GCA_000805695_02002"/>
<keyword evidence="1" id="KW-0472">Membrane</keyword>
<dbReference type="EMBL" id="UFXS01000001">
    <property type="protein sequence ID" value="STD58912.1"/>
    <property type="molecule type" value="Genomic_DNA"/>
</dbReference>
<name>A0A376GHS0_9FLAO</name>
<feature type="transmembrane region" description="Helical" evidence="1">
    <location>
        <begin position="20"/>
        <end position="40"/>
    </location>
</feature>
<evidence type="ECO:0000313" key="2">
    <source>
        <dbReference type="EMBL" id="STD58912.1"/>
    </source>
</evidence>
<dbReference type="Proteomes" id="UP000254737">
    <property type="component" value="Unassembled WGS sequence"/>
</dbReference>
<keyword evidence="1" id="KW-1133">Transmembrane helix</keyword>
<dbReference type="AlphaFoldDB" id="A0A376GHS0"/>
<organism evidence="2 3">
    <name type="scientific">Empedobacter falsenii</name>
    <dbReference type="NCBI Taxonomy" id="343874"/>
    <lineage>
        <taxon>Bacteria</taxon>
        <taxon>Pseudomonadati</taxon>
        <taxon>Bacteroidota</taxon>
        <taxon>Flavobacteriia</taxon>
        <taxon>Flavobacteriales</taxon>
        <taxon>Weeksellaceae</taxon>
        <taxon>Empedobacter</taxon>
    </lineage>
</organism>
<keyword evidence="1" id="KW-0812">Transmembrane</keyword>
<proteinExistence type="predicted"/>
<feature type="transmembrane region" description="Helical" evidence="1">
    <location>
        <begin position="85"/>
        <end position="106"/>
    </location>
</feature>